<organism evidence="1 2">
    <name type="scientific">Haloactinospora alba</name>
    <dbReference type="NCBI Taxonomy" id="405555"/>
    <lineage>
        <taxon>Bacteria</taxon>
        <taxon>Bacillati</taxon>
        <taxon>Actinomycetota</taxon>
        <taxon>Actinomycetes</taxon>
        <taxon>Streptosporangiales</taxon>
        <taxon>Nocardiopsidaceae</taxon>
        <taxon>Haloactinospora</taxon>
    </lineage>
</organism>
<keyword evidence="2" id="KW-1185">Reference proteome</keyword>
<reference evidence="1 2" key="1">
    <citation type="submission" date="2019-06" db="EMBL/GenBank/DDBJ databases">
        <title>Sequencing the genomes of 1000 actinobacteria strains.</title>
        <authorList>
            <person name="Klenk H.-P."/>
        </authorList>
    </citation>
    <scope>NUCLEOTIDE SEQUENCE [LARGE SCALE GENOMIC DNA]</scope>
    <source>
        <strain evidence="1 2">DSM 45015</strain>
    </source>
</reference>
<dbReference type="PANTHER" id="PTHR31118">
    <property type="entry name" value="CYCLASE-LIKE PROTEIN 2"/>
    <property type="match status" value="1"/>
</dbReference>
<gene>
    <name evidence="1" type="ORF">FHX37_1129</name>
</gene>
<dbReference type="RefSeq" id="WP_246062102.1">
    <property type="nucleotide sequence ID" value="NZ_VFQC01000001.1"/>
</dbReference>
<dbReference type="InterPro" id="IPR007325">
    <property type="entry name" value="KFase/CYL"/>
</dbReference>
<dbReference type="Pfam" id="PF04199">
    <property type="entry name" value="Cyclase"/>
    <property type="match status" value="1"/>
</dbReference>
<accession>A0A543NHD3</accession>
<protein>
    <submittedName>
        <fullName evidence="1">Kynurenine formamidase</fullName>
    </submittedName>
</protein>
<comment type="caution">
    <text evidence="1">The sequence shown here is derived from an EMBL/GenBank/DDBJ whole genome shotgun (WGS) entry which is preliminary data.</text>
</comment>
<dbReference type="GO" id="GO:0004061">
    <property type="term" value="F:arylformamidase activity"/>
    <property type="evidence" value="ECO:0007669"/>
    <property type="project" value="InterPro"/>
</dbReference>
<dbReference type="PANTHER" id="PTHR31118:SF32">
    <property type="entry name" value="KYNURENINE FORMAMIDASE"/>
    <property type="match status" value="1"/>
</dbReference>
<dbReference type="Gene3D" id="3.50.30.50">
    <property type="entry name" value="Putative cyclase"/>
    <property type="match status" value="1"/>
</dbReference>
<dbReference type="InterPro" id="IPR037175">
    <property type="entry name" value="KFase_sf"/>
</dbReference>
<dbReference type="SUPFAM" id="SSF102198">
    <property type="entry name" value="Putative cyclase"/>
    <property type="match status" value="1"/>
</dbReference>
<dbReference type="GO" id="GO:0019441">
    <property type="term" value="P:L-tryptophan catabolic process to kynurenine"/>
    <property type="evidence" value="ECO:0007669"/>
    <property type="project" value="InterPro"/>
</dbReference>
<dbReference type="Proteomes" id="UP000317422">
    <property type="component" value="Unassembled WGS sequence"/>
</dbReference>
<name>A0A543NHD3_9ACTN</name>
<evidence type="ECO:0000313" key="1">
    <source>
        <dbReference type="EMBL" id="TQN31233.1"/>
    </source>
</evidence>
<evidence type="ECO:0000313" key="2">
    <source>
        <dbReference type="Proteomes" id="UP000317422"/>
    </source>
</evidence>
<dbReference type="AlphaFoldDB" id="A0A543NHD3"/>
<dbReference type="EMBL" id="VFQC01000001">
    <property type="protein sequence ID" value="TQN31233.1"/>
    <property type="molecule type" value="Genomic_DNA"/>
</dbReference>
<proteinExistence type="predicted"/>
<sequence length="221" mass="23719">MGATGVIDLSHPISADTQAYPGESAPSLHSAKNIAEDGVNSTDVCLTSHSGTHVDAPYHFRTDGTRLDDLPLELFTGPGIVVDVTGREDRSPITRDDLAPWRDGFAPGTIVLVRTGWDTHYRTERYFHHPYLTGDAAQLLVDSGVRTVGVDTLSPDETPYGPHPAGDWAAHHTLLGAGGTIIENLRGLDRVDFPNPWISAFPIRLSSGDGAPVRAVAHRTS</sequence>